<accession>A0ABW0X991</accession>
<proteinExistence type="inferred from homology"/>
<evidence type="ECO:0000256" key="7">
    <source>
        <dbReference type="RuleBase" id="RU363032"/>
    </source>
</evidence>
<comment type="caution">
    <text evidence="9">The sequence shown here is derived from an EMBL/GenBank/DDBJ whole genome shotgun (WGS) entry which is preliminary data.</text>
</comment>
<feature type="transmembrane region" description="Helical" evidence="7">
    <location>
        <begin position="150"/>
        <end position="167"/>
    </location>
</feature>
<name>A0ABW0X991_9ACTN</name>
<dbReference type="Gene3D" id="1.10.3720.10">
    <property type="entry name" value="MetI-like"/>
    <property type="match status" value="1"/>
</dbReference>
<evidence type="ECO:0000256" key="4">
    <source>
        <dbReference type="ARBA" id="ARBA00022692"/>
    </source>
</evidence>
<dbReference type="PROSITE" id="PS50928">
    <property type="entry name" value="ABC_TM1"/>
    <property type="match status" value="1"/>
</dbReference>
<keyword evidence="10" id="KW-1185">Reference proteome</keyword>
<feature type="transmembrane region" description="Helical" evidence="7">
    <location>
        <begin position="117"/>
        <end position="138"/>
    </location>
</feature>
<dbReference type="Proteomes" id="UP001595975">
    <property type="component" value="Unassembled WGS sequence"/>
</dbReference>
<dbReference type="Pfam" id="PF00528">
    <property type="entry name" value="BPD_transp_1"/>
    <property type="match status" value="1"/>
</dbReference>
<keyword evidence="2 7" id="KW-0813">Transport</keyword>
<evidence type="ECO:0000313" key="9">
    <source>
        <dbReference type="EMBL" id="MFC5665726.1"/>
    </source>
</evidence>
<dbReference type="RefSeq" id="WP_380227401.1">
    <property type="nucleotide sequence ID" value="NZ_JBHSOF010000031.1"/>
</dbReference>
<evidence type="ECO:0000256" key="5">
    <source>
        <dbReference type="ARBA" id="ARBA00022989"/>
    </source>
</evidence>
<feature type="domain" description="ABC transmembrane type-1" evidence="8">
    <location>
        <begin position="82"/>
        <end position="276"/>
    </location>
</feature>
<feature type="transmembrane region" description="Helical" evidence="7">
    <location>
        <begin position="204"/>
        <end position="225"/>
    </location>
</feature>
<feature type="transmembrane region" description="Helical" evidence="7">
    <location>
        <begin position="27"/>
        <end position="48"/>
    </location>
</feature>
<dbReference type="SUPFAM" id="SSF161098">
    <property type="entry name" value="MetI-like"/>
    <property type="match status" value="1"/>
</dbReference>
<evidence type="ECO:0000256" key="3">
    <source>
        <dbReference type="ARBA" id="ARBA00022475"/>
    </source>
</evidence>
<evidence type="ECO:0000256" key="6">
    <source>
        <dbReference type="ARBA" id="ARBA00023136"/>
    </source>
</evidence>
<evidence type="ECO:0000256" key="2">
    <source>
        <dbReference type="ARBA" id="ARBA00022448"/>
    </source>
</evidence>
<keyword evidence="6 7" id="KW-0472">Membrane</keyword>
<sequence length="293" mass="31929">MKTASRQGRRPAFGGAGRAGHYARRALALLIGAAFVFPFYWTVVISLGKPGEFSNFPPALWPHWQWSNWSRAWDAAPWVRLFANTVLIASGTVLLCLVTSLLAGFAFGVLRFPGRKALTLVVLSVLMMPGTVLIIPDYVLANDLHLLNTYWIQIIPWGASVFGIFLVRQFFLAIPQEILDAASLDGASRLRVLRSIGMPMVRPALLIIAVNVFLGSWNSFLWPVIMTSSTMDSSNTVQPVEVGLSIFSSAEGTDFPGLAAAVTFTTLPVMVFFLVLQRQFIRGALSAAGGVRG</sequence>
<gene>
    <name evidence="9" type="ORF">ACFP3U_22430</name>
</gene>
<evidence type="ECO:0000259" key="8">
    <source>
        <dbReference type="PROSITE" id="PS50928"/>
    </source>
</evidence>
<reference evidence="10" key="1">
    <citation type="journal article" date="2019" name="Int. J. Syst. Evol. Microbiol.">
        <title>The Global Catalogue of Microorganisms (GCM) 10K type strain sequencing project: providing services to taxonomists for standard genome sequencing and annotation.</title>
        <authorList>
            <consortium name="The Broad Institute Genomics Platform"/>
            <consortium name="The Broad Institute Genome Sequencing Center for Infectious Disease"/>
            <person name="Wu L."/>
            <person name="Ma J."/>
        </authorList>
    </citation>
    <scope>NUCLEOTIDE SEQUENCE [LARGE SCALE GENOMIC DNA]</scope>
    <source>
        <strain evidence="10">CGMCC 4.1437</strain>
    </source>
</reference>
<keyword evidence="5 7" id="KW-1133">Transmembrane helix</keyword>
<evidence type="ECO:0000256" key="1">
    <source>
        <dbReference type="ARBA" id="ARBA00004651"/>
    </source>
</evidence>
<dbReference type="PANTHER" id="PTHR43744:SF12">
    <property type="entry name" value="ABC TRANSPORTER PERMEASE PROTEIN MG189-RELATED"/>
    <property type="match status" value="1"/>
</dbReference>
<comment type="subcellular location">
    <subcellularLocation>
        <location evidence="1 7">Cell membrane</location>
        <topology evidence="1 7">Multi-pass membrane protein</topology>
    </subcellularLocation>
</comment>
<protein>
    <submittedName>
        <fullName evidence="9">Carbohydrate ABC transporter permease</fullName>
    </submittedName>
</protein>
<organism evidence="9 10">
    <name type="scientific">Kitasatospora misakiensis</name>
    <dbReference type="NCBI Taxonomy" id="67330"/>
    <lineage>
        <taxon>Bacteria</taxon>
        <taxon>Bacillati</taxon>
        <taxon>Actinomycetota</taxon>
        <taxon>Actinomycetes</taxon>
        <taxon>Kitasatosporales</taxon>
        <taxon>Streptomycetaceae</taxon>
        <taxon>Kitasatospora</taxon>
    </lineage>
</organism>
<dbReference type="InterPro" id="IPR035906">
    <property type="entry name" value="MetI-like_sf"/>
</dbReference>
<evidence type="ECO:0000313" key="10">
    <source>
        <dbReference type="Proteomes" id="UP001595975"/>
    </source>
</evidence>
<feature type="transmembrane region" description="Helical" evidence="7">
    <location>
        <begin position="86"/>
        <end position="110"/>
    </location>
</feature>
<dbReference type="PANTHER" id="PTHR43744">
    <property type="entry name" value="ABC TRANSPORTER PERMEASE PROTEIN MG189-RELATED-RELATED"/>
    <property type="match status" value="1"/>
</dbReference>
<feature type="transmembrane region" description="Helical" evidence="7">
    <location>
        <begin position="255"/>
        <end position="276"/>
    </location>
</feature>
<dbReference type="EMBL" id="JBHSOF010000031">
    <property type="protein sequence ID" value="MFC5665726.1"/>
    <property type="molecule type" value="Genomic_DNA"/>
</dbReference>
<keyword evidence="3" id="KW-1003">Cell membrane</keyword>
<comment type="similarity">
    <text evidence="7">Belongs to the binding-protein-dependent transport system permease family.</text>
</comment>
<dbReference type="CDD" id="cd06261">
    <property type="entry name" value="TM_PBP2"/>
    <property type="match status" value="1"/>
</dbReference>
<dbReference type="InterPro" id="IPR000515">
    <property type="entry name" value="MetI-like"/>
</dbReference>
<keyword evidence="4 7" id="KW-0812">Transmembrane</keyword>